<gene>
    <name evidence="2" type="ORF">SK803_42920</name>
</gene>
<dbReference type="Proteomes" id="UP001285521">
    <property type="component" value="Unassembled WGS sequence"/>
</dbReference>
<dbReference type="Pfam" id="PF14534">
    <property type="entry name" value="DUF4440"/>
    <property type="match status" value="1"/>
</dbReference>
<evidence type="ECO:0000313" key="2">
    <source>
        <dbReference type="EMBL" id="MDX8036989.1"/>
    </source>
</evidence>
<organism evidence="2 3">
    <name type="scientific">Lentzea miocenica</name>
    <dbReference type="NCBI Taxonomy" id="3095431"/>
    <lineage>
        <taxon>Bacteria</taxon>
        <taxon>Bacillati</taxon>
        <taxon>Actinomycetota</taxon>
        <taxon>Actinomycetes</taxon>
        <taxon>Pseudonocardiales</taxon>
        <taxon>Pseudonocardiaceae</taxon>
        <taxon>Lentzea</taxon>
    </lineage>
</organism>
<accession>A0ABU4TFL8</accession>
<keyword evidence="3" id="KW-1185">Reference proteome</keyword>
<feature type="domain" description="DUF4440" evidence="1">
    <location>
        <begin position="15"/>
        <end position="126"/>
    </location>
</feature>
<dbReference type="SUPFAM" id="SSF54427">
    <property type="entry name" value="NTF2-like"/>
    <property type="match status" value="1"/>
</dbReference>
<sequence>MTLAQDTTAQDTADIEALVATVQHAQQNELPEEFIGLFRQDAIWTTAHGKRLTGRDEIASFTRQVLPGAGKEALAAYEVSHVLFIRPDVAAVKIRQRRVTPDGEYLELAEGSPLYVVSKEDDGWRIVAGQNTIVL</sequence>
<dbReference type="Gene3D" id="3.10.450.50">
    <property type="match status" value="1"/>
</dbReference>
<dbReference type="NCBIfam" id="TIGR02246">
    <property type="entry name" value="SgcJ/EcaC family oxidoreductase"/>
    <property type="match status" value="1"/>
</dbReference>
<name>A0ABU4TFL8_9PSEU</name>
<dbReference type="InterPro" id="IPR011944">
    <property type="entry name" value="Steroid_delta5-4_isomerase"/>
</dbReference>
<protein>
    <submittedName>
        <fullName evidence="2">SgcJ/EcaC family oxidoreductase</fullName>
    </submittedName>
</protein>
<comment type="caution">
    <text evidence="2">The sequence shown here is derived from an EMBL/GenBank/DDBJ whole genome shotgun (WGS) entry which is preliminary data.</text>
</comment>
<evidence type="ECO:0000313" key="3">
    <source>
        <dbReference type="Proteomes" id="UP001285521"/>
    </source>
</evidence>
<proteinExistence type="predicted"/>
<evidence type="ECO:0000259" key="1">
    <source>
        <dbReference type="Pfam" id="PF14534"/>
    </source>
</evidence>
<reference evidence="2 3" key="1">
    <citation type="submission" date="2023-11" db="EMBL/GenBank/DDBJ databases">
        <title>Lentzea sokolovensis, sp. nov., Lentzea kristufkii, sp. nov., and Lentzea miocenensis, sp. nov., rare actinobacteria from Sokolov Coal Basin, Miocene lacustrine sediment, Czech Republic.</title>
        <authorList>
            <person name="Lara A."/>
            <person name="Kotroba L."/>
            <person name="Nouioui I."/>
            <person name="Neumann-Schaal M."/>
            <person name="Mast Y."/>
            <person name="Chronakova A."/>
        </authorList>
    </citation>
    <scope>NUCLEOTIDE SEQUENCE [LARGE SCALE GENOMIC DNA]</scope>
    <source>
        <strain evidence="2 3">BCCO 10_0856</strain>
    </source>
</reference>
<dbReference type="RefSeq" id="WP_319971984.1">
    <property type="nucleotide sequence ID" value="NZ_JAXAVW010000052.1"/>
</dbReference>
<dbReference type="EMBL" id="JAXAVW010000052">
    <property type="protein sequence ID" value="MDX8036989.1"/>
    <property type="molecule type" value="Genomic_DNA"/>
</dbReference>
<dbReference type="InterPro" id="IPR027843">
    <property type="entry name" value="DUF4440"/>
</dbReference>
<dbReference type="InterPro" id="IPR032710">
    <property type="entry name" value="NTF2-like_dom_sf"/>
</dbReference>